<dbReference type="Gene3D" id="2.60.120.330">
    <property type="entry name" value="B-lactam Antibiotic, Isopenicillin N Synthase, Chain"/>
    <property type="match status" value="1"/>
</dbReference>
<dbReference type="AlphaFoldDB" id="A0A9E7HQL0"/>
<dbReference type="PANTHER" id="PTHR47990">
    <property type="entry name" value="2-OXOGLUTARATE (2OG) AND FE(II)-DEPENDENT OXYGENASE SUPERFAMILY PROTEIN-RELATED"/>
    <property type="match status" value="1"/>
</dbReference>
<dbReference type="OrthoDB" id="288590at2759"/>
<keyword evidence="7" id="KW-1185">Reference proteome</keyword>
<comment type="cofactor">
    <cofactor evidence="1">
        <name>L-ascorbate</name>
        <dbReference type="ChEBI" id="CHEBI:38290"/>
    </cofactor>
</comment>
<dbReference type="GO" id="GO:0046872">
    <property type="term" value="F:metal ion binding"/>
    <property type="evidence" value="ECO:0007669"/>
    <property type="project" value="UniProtKB-KW"/>
</dbReference>
<feature type="domain" description="Fe2OG dioxygenase" evidence="5">
    <location>
        <begin position="252"/>
        <end position="353"/>
    </location>
</feature>
<evidence type="ECO:0000313" key="6">
    <source>
        <dbReference type="EMBL" id="URE35338.1"/>
    </source>
</evidence>
<protein>
    <submittedName>
        <fullName evidence="6">Gibberellin 2-beta-dioxygenase</fullName>
    </submittedName>
</protein>
<dbReference type="InterPro" id="IPR005123">
    <property type="entry name" value="Oxoglu/Fe-dep_dioxygenase_dom"/>
</dbReference>
<gene>
    <name evidence="6" type="ORF">MUK42_07677</name>
</gene>
<evidence type="ECO:0000256" key="3">
    <source>
        <dbReference type="ARBA" id="ARBA00023002"/>
    </source>
</evidence>
<dbReference type="InterPro" id="IPR050231">
    <property type="entry name" value="Iron_ascorbate_oxido_reductase"/>
</dbReference>
<dbReference type="Pfam" id="PF14226">
    <property type="entry name" value="DIOX_N"/>
    <property type="match status" value="1"/>
</dbReference>
<dbReference type="InterPro" id="IPR026992">
    <property type="entry name" value="DIOX_N"/>
</dbReference>
<dbReference type="Proteomes" id="UP001055439">
    <property type="component" value="Chromosome 8"/>
</dbReference>
<dbReference type="SUPFAM" id="SSF51197">
    <property type="entry name" value="Clavaminate synthase-like"/>
    <property type="match status" value="1"/>
</dbReference>
<proteinExistence type="predicted"/>
<dbReference type="EMBL" id="CP097510">
    <property type="protein sequence ID" value="URE35338.1"/>
    <property type="molecule type" value="Genomic_DNA"/>
</dbReference>
<evidence type="ECO:0000259" key="5">
    <source>
        <dbReference type="PROSITE" id="PS51471"/>
    </source>
</evidence>
<accession>A0A9E7HQL0</accession>
<sequence>MKVLGIVSEARDLNQFASFIKCIPATQSISKHIKGYSFGELKEAKLVSLGRMEVLGIVSEARELSQAHTAPVMDHSPPFLATYKSLFDGQQAIDTDTEVVECCDLPLIDLSRLNDVLEAAQCKQDIVTAASEWGFFQIVSHGIPDGLLARLREEQVQMFRQPFKQKTSEKLLDFDDDSYRWGTPTATSLKHLSWSEAYHIPLSSSNKPATSSTIRCVIEELSLAMTQLANQLVDTLAEGLGRDGTYMKENCTRNMCYLRLNRYPPCPIPAQVFGLVPHTDSDFLTILCQDEVIGLQLKKGGRWFTVRPNPNTLVINIGDLFQAWSNGLYKSVEHRVMSNPHLERFSVAYFMCPSNETVIESSAQPGTYRKFSFGEYRQQVQQDVRRMGHKVGLTRLRHHFHLCSPAPLPTPFFFLLQTKKSLFLHMAASPVTAVWNARTSHASFYLPPVGLQVDERESPTVPQPSTAAPDTTAFYAQDSGEEASTTQLAADRMIQPRDAIYAADDVELRQTKRAARSSSTIPDWRGRRCKPGKQLPFSPHCLQLMVLKQQLVRQLMEVCRHLYRITLGRTRLMVWTCRLKPMAATPRVLDRMLGRRSYVIASQQPSPARSKQALDLHGLCSAAQVPTIMQLTGQIATEIGLQGSGGRSSCQRPVALDFWKQSRTPRKELSMEKGLVRLIFVACIYFGLSHFKIGGSI</sequence>
<evidence type="ECO:0000313" key="7">
    <source>
        <dbReference type="Proteomes" id="UP001055439"/>
    </source>
</evidence>
<keyword evidence="3" id="KW-0560">Oxidoreductase</keyword>
<evidence type="ECO:0000256" key="1">
    <source>
        <dbReference type="ARBA" id="ARBA00001961"/>
    </source>
</evidence>
<reference evidence="6" key="1">
    <citation type="submission" date="2022-05" db="EMBL/GenBank/DDBJ databases">
        <title>The Musa troglodytarum L. genome provides insights into the mechanism of non-climacteric behaviour and enrichment of carotenoids.</title>
        <authorList>
            <person name="Wang J."/>
        </authorList>
    </citation>
    <scope>NUCLEOTIDE SEQUENCE</scope>
    <source>
        <tissue evidence="6">Leaf</tissue>
    </source>
</reference>
<dbReference type="Pfam" id="PF03171">
    <property type="entry name" value="2OG-FeII_Oxy"/>
    <property type="match status" value="1"/>
</dbReference>
<evidence type="ECO:0000256" key="4">
    <source>
        <dbReference type="ARBA" id="ARBA00023004"/>
    </source>
</evidence>
<dbReference type="InterPro" id="IPR044861">
    <property type="entry name" value="IPNS-like_FE2OG_OXY"/>
</dbReference>
<keyword evidence="4" id="KW-0408">Iron</keyword>
<dbReference type="InterPro" id="IPR027443">
    <property type="entry name" value="IPNS-like_sf"/>
</dbReference>
<keyword evidence="2" id="KW-0479">Metal-binding</keyword>
<dbReference type="GO" id="GO:0016491">
    <property type="term" value="F:oxidoreductase activity"/>
    <property type="evidence" value="ECO:0007669"/>
    <property type="project" value="UniProtKB-KW"/>
</dbReference>
<name>A0A9E7HQL0_9LILI</name>
<organism evidence="6 7">
    <name type="scientific">Musa troglodytarum</name>
    <name type="common">fe'i banana</name>
    <dbReference type="NCBI Taxonomy" id="320322"/>
    <lineage>
        <taxon>Eukaryota</taxon>
        <taxon>Viridiplantae</taxon>
        <taxon>Streptophyta</taxon>
        <taxon>Embryophyta</taxon>
        <taxon>Tracheophyta</taxon>
        <taxon>Spermatophyta</taxon>
        <taxon>Magnoliopsida</taxon>
        <taxon>Liliopsida</taxon>
        <taxon>Zingiberales</taxon>
        <taxon>Musaceae</taxon>
        <taxon>Musa</taxon>
    </lineage>
</organism>
<evidence type="ECO:0000256" key="2">
    <source>
        <dbReference type="ARBA" id="ARBA00022723"/>
    </source>
</evidence>
<dbReference type="PROSITE" id="PS51471">
    <property type="entry name" value="FE2OG_OXY"/>
    <property type="match status" value="1"/>
</dbReference>